<protein>
    <submittedName>
        <fullName evidence="2">Mycobacterial 4 TMS phage holin, superfamily IV</fullName>
    </submittedName>
</protein>
<comment type="caution">
    <text evidence="2">The sequence shown here is derived from an EMBL/GenBank/DDBJ whole genome shotgun (WGS) entry which is preliminary data.</text>
</comment>
<name>A0A399EGG4_9DEIN</name>
<feature type="transmembrane region" description="Helical" evidence="1">
    <location>
        <begin position="91"/>
        <end position="113"/>
    </location>
</feature>
<sequence length="114" mass="12013">MRNFLIRLIINTVALWVVSSLYGGVAFAPGSGLGDYLLAGLVLGLVNTFIRPVLLVLTLPINFLSLGLFTLVVNAVVLLIVAGLTSLNVSGFVGAVVGALLLTIVSYLLNLLFR</sequence>
<feature type="transmembrane region" description="Helical" evidence="1">
    <location>
        <begin position="12"/>
        <end position="30"/>
    </location>
</feature>
<dbReference type="Pfam" id="PF04020">
    <property type="entry name" value="Phage_holin_4_2"/>
    <property type="match status" value="1"/>
</dbReference>
<dbReference type="OrthoDB" id="27599at2"/>
<dbReference type="EMBL" id="QWLA01000086">
    <property type="protein sequence ID" value="RIH83048.1"/>
    <property type="molecule type" value="Genomic_DNA"/>
</dbReference>
<feature type="transmembrane region" description="Helical" evidence="1">
    <location>
        <begin position="64"/>
        <end position="85"/>
    </location>
</feature>
<gene>
    <name evidence="2" type="ORF">Mrose_03176</name>
</gene>
<dbReference type="Proteomes" id="UP000265341">
    <property type="component" value="Unassembled WGS sequence"/>
</dbReference>
<dbReference type="RefSeq" id="WP_119279974.1">
    <property type="nucleotide sequence ID" value="NZ_QWLA01000086.1"/>
</dbReference>
<keyword evidence="1" id="KW-0812">Transmembrane</keyword>
<reference evidence="2 3" key="1">
    <citation type="submission" date="2018-08" db="EMBL/GenBank/DDBJ databases">
        <title>Meiothermus roseus NBRC 110900 genome sequencing project.</title>
        <authorList>
            <person name="Da Costa M.S."/>
            <person name="Albuquerque L."/>
            <person name="Raposo P."/>
            <person name="Froufe H.J.C."/>
            <person name="Barroso C.S."/>
            <person name="Egas C."/>
        </authorList>
    </citation>
    <scope>NUCLEOTIDE SEQUENCE [LARGE SCALE GENOMIC DNA]</scope>
    <source>
        <strain evidence="2 3">NBRC 110900</strain>
    </source>
</reference>
<accession>A0A399EGG4</accession>
<dbReference type="InterPro" id="IPR007165">
    <property type="entry name" value="Phage_holin_4_2"/>
</dbReference>
<dbReference type="PANTHER" id="PTHR37309">
    <property type="entry name" value="SLR0284 PROTEIN"/>
    <property type="match status" value="1"/>
</dbReference>
<keyword evidence="1" id="KW-1133">Transmembrane helix</keyword>
<proteinExistence type="predicted"/>
<evidence type="ECO:0000313" key="3">
    <source>
        <dbReference type="Proteomes" id="UP000265341"/>
    </source>
</evidence>
<evidence type="ECO:0000313" key="2">
    <source>
        <dbReference type="EMBL" id="RIH83048.1"/>
    </source>
</evidence>
<keyword evidence="3" id="KW-1185">Reference proteome</keyword>
<feature type="transmembrane region" description="Helical" evidence="1">
    <location>
        <begin position="36"/>
        <end position="57"/>
    </location>
</feature>
<dbReference type="AlphaFoldDB" id="A0A399EGG4"/>
<evidence type="ECO:0000256" key="1">
    <source>
        <dbReference type="SAM" id="Phobius"/>
    </source>
</evidence>
<organism evidence="2 3">
    <name type="scientific">Calidithermus roseus</name>
    <dbReference type="NCBI Taxonomy" id="1644118"/>
    <lineage>
        <taxon>Bacteria</taxon>
        <taxon>Thermotogati</taxon>
        <taxon>Deinococcota</taxon>
        <taxon>Deinococci</taxon>
        <taxon>Thermales</taxon>
        <taxon>Thermaceae</taxon>
        <taxon>Calidithermus</taxon>
    </lineage>
</organism>
<dbReference type="PANTHER" id="PTHR37309:SF1">
    <property type="entry name" value="SLR0284 PROTEIN"/>
    <property type="match status" value="1"/>
</dbReference>
<keyword evidence="1" id="KW-0472">Membrane</keyword>